<dbReference type="SUPFAM" id="SSF52540">
    <property type="entry name" value="P-loop containing nucleoside triphosphate hydrolases"/>
    <property type="match status" value="1"/>
</dbReference>
<dbReference type="Pfam" id="PF22939">
    <property type="entry name" value="WHD_GPIID"/>
    <property type="match status" value="1"/>
</dbReference>
<dbReference type="PROSITE" id="PS50297">
    <property type="entry name" value="ANK_REP_REGION"/>
    <property type="match status" value="2"/>
</dbReference>
<dbReference type="Pfam" id="PF23239">
    <property type="entry name" value="DUF7069"/>
    <property type="match status" value="1"/>
</dbReference>
<dbReference type="GO" id="GO:0009116">
    <property type="term" value="P:nucleoside metabolic process"/>
    <property type="evidence" value="ECO:0007669"/>
    <property type="project" value="InterPro"/>
</dbReference>
<dbReference type="PRINTS" id="PR01415">
    <property type="entry name" value="ANKYRIN"/>
</dbReference>
<dbReference type="InterPro" id="IPR055497">
    <property type="entry name" value="DUF7069"/>
</dbReference>
<dbReference type="PANTHER" id="PTHR46082:SF11">
    <property type="entry name" value="AAA+ ATPASE DOMAIN-CONTAINING PROTEIN-RELATED"/>
    <property type="match status" value="1"/>
</dbReference>
<name>A0A0L1IK56_ASPN3</name>
<protein>
    <submittedName>
        <fullName evidence="7">Uncharacterized protein</fullName>
    </submittedName>
</protein>
<proteinExistence type="predicted"/>
<dbReference type="STRING" id="1509407.A0A0L1IK56"/>
<dbReference type="PANTHER" id="PTHR46082">
    <property type="entry name" value="ATP/GTP-BINDING PROTEIN-RELATED"/>
    <property type="match status" value="1"/>
</dbReference>
<feature type="repeat" description="ANK" evidence="2">
    <location>
        <begin position="890"/>
        <end position="922"/>
    </location>
</feature>
<dbReference type="SUPFAM" id="SSF48403">
    <property type="entry name" value="Ankyrin repeat"/>
    <property type="match status" value="1"/>
</dbReference>
<dbReference type="InterPro" id="IPR054471">
    <property type="entry name" value="GPIID_WHD"/>
</dbReference>
<feature type="repeat" description="ANK" evidence="2">
    <location>
        <begin position="857"/>
        <end position="889"/>
    </location>
</feature>
<feature type="domain" description="GPI inositol-deacylase winged helix" evidence="4">
    <location>
        <begin position="669"/>
        <end position="746"/>
    </location>
</feature>
<evidence type="ECO:0000256" key="1">
    <source>
        <dbReference type="ARBA" id="ARBA00022737"/>
    </source>
</evidence>
<gene>
    <name evidence="7" type="ORF">ANOM_011872</name>
</gene>
<keyword evidence="1" id="KW-0677">Repeat</keyword>
<dbReference type="InterPro" id="IPR036770">
    <property type="entry name" value="Ankyrin_rpt-contain_sf"/>
</dbReference>
<evidence type="ECO:0000259" key="5">
    <source>
        <dbReference type="Pfam" id="PF23239"/>
    </source>
</evidence>
<evidence type="ECO:0000256" key="2">
    <source>
        <dbReference type="PROSITE-ProRule" id="PRU00023"/>
    </source>
</evidence>
<dbReference type="InterPro" id="IPR002110">
    <property type="entry name" value="Ankyrin_rpt"/>
</dbReference>
<evidence type="ECO:0000259" key="3">
    <source>
        <dbReference type="Pfam" id="PF01048"/>
    </source>
</evidence>
<feature type="domain" description="DUF7069" evidence="5">
    <location>
        <begin position="579"/>
        <end position="642"/>
    </location>
</feature>
<dbReference type="InterPro" id="IPR035994">
    <property type="entry name" value="Nucleoside_phosphorylase_sf"/>
</dbReference>
<organism evidence="7 8">
    <name type="scientific">Aspergillus nomiae NRRL (strain ATCC 15546 / NRRL 13137 / CBS 260.88 / M93)</name>
    <dbReference type="NCBI Taxonomy" id="1509407"/>
    <lineage>
        <taxon>Eukaryota</taxon>
        <taxon>Fungi</taxon>
        <taxon>Dikarya</taxon>
        <taxon>Ascomycota</taxon>
        <taxon>Pezizomycotina</taxon>
        <taxon>Eurotiomycetes</taxon>
        <taxon>Eurotiomycetidae</taxon>
        <taxon>Eurotiales</taxon>
        <taxon>Aspergillaceae</taxon>
        <taxon>Aspergillus</taxon>
        <taxon>Aspergillus subgen. Circumdati</taxon>
    </lineage>
</organism>
<feature type="non-terminal residue" evidence="7">
    <location>
        <position position="968"/>
    </location>
</feature>
<dbReference type="EMBL" id="JNOM01000794">
    <property type="protein sequence ID" value="KNG79934.1"/>
    <property type="molecule type" value="Genomic_DNA"/>
</dbReference>
<dbReference type="PROSITE" id="PS50088">
    <property type="entry name" value="ANK_REPEAT"/>
    <property type="match status" value="3"/>
</dbReference>
<dbReference type="AlphaFoldDB" id="A0A0L1IK56"/>
<evidence type="ECO:0000313" key="7">
    <source>
        <dbReference type="EMBL" id="KNG79934.1"/>
    </source>
</evidence>
<feature type="domain" description="Nucleoside phosphorylase" evidence="3">
    <location>
        <begin position="13"/>
        <end position="289"/>
    </location>
</feature>
<sequence>MSDPANYIVGWICAIATEYVAAQELLDEEHERPAFVSSNDPNDYTLGRIGEHNVVIAVLPDGEYGTASAASVATNMLNSFPNVRIGLMVGIGGGVPSEKHDIRLGDVVVSATRNGEGGVFQYDFGKSIQAQGFEHTRFLNQSPTILRTAITGIQAQYKRKGHQLAETVNGIIDSNPRLRREYERPQSSTDRLFKAEIIHDSRGCEEVCAKSPFNLVLRRERTEFDDNPAVHYGLIASANQLMKDALIRDRLAVEKEVLCFEMEAAGLMNSFPCLVIRGICDYSDSHKNKQWQGYAAMVAAAYAKDLLGRIPSNKVDAERRIGDILSGLQDVAEDHKNIAQKQLDIQENELKQKLSDKQLECLHLFRLTSSAHDTTYEWYKDRVETRVEGTCEWFLNHHHFQHWLHEDSGPLLVSADPGCGKSVLAKYLIDERLPRSATICYFFFKSQDQNTVRQALCALLHQLFLHQPVLVEYAMDAFKKDGCSLINSTISLWTILENAVQDPLAGSIIIVLDALDECAQSECEDLVRKIKNQFLGGRSSSLKCLLTSRPYEEIMGKFQNLLESFPYIRIPGEEESDSISREVNLVIKHQVKQLAKEKDLPDRVEAHLAEKLLGIPHRTYLWVYLVFDCLKNRQFKKTPKGLDGMMANLPTTIYGAYEQILTRSHQQEPMVRRALSMILAASRPLSVSEMNVALNVDRTSKSIHDLDLEEDKDFRTRLRNWCGLFVSVHHDQVYFIHQTAREFLLTTTTIPRDSCWQHSITNIEAHSVLAEACVLYLDFLNNDSAPIVASTDDGEFLNEYIFLDYSAKNWGTHYREASDSTCADLVSSTLSICTPESRSWSAWFTIFQKGEQKLSTGRVTNLMISSYFGHEGIVQLLADRGANLESVDNLGRTPLSYAAENGYEAVVKLLIDKGASLETVNFVRRTPLSYAAENGHKAIVKLLIDRGASLETENFVTRTPLLYAAKNG</sequence>
<dbReference type="SMART" id="SM00248">
    <property type="entry name" value="ANK"/>
    <property type="match status" value="3"/>
</dbReference>
<dbReference type="RefSeq" id="XP_015400857.1">
    <property type="nucleotide sequence ID" value="XM_015557126.1"/>
</dbReference>
<dbReference type="InterPro" id="IPR053137">
    <property type="entry name" value="NLR-like"/>
</dbReference>
<dbReference type="GO" id="GO:0003824">
    <property type="term" value="F:catalytic activity"/>
    <property type="evidence" value="ECO:0007669"/>
    <property type="project" value="InterPro"/>
</dbReference>
<dbReference type="Gene3D" id="1.25.40.20">
    <property type="entry name" value="Ankyrin repeat-containing domain"/>
    <property type="match status" value="2"/>
</dbReference>
<dbReference type="OrthoDB" id="1577640at2759"/>
<dbReference type="Pfam" id="PF12796">
    <property type="entry name" value="Ank_2"/>
    <property type="match status" value="2"/>
</dbReference>
<keyword evidence="2" id="KW-0040">ANK repeat</keyword>
<dbReference type="Proteomes" id="UP000037505">
    <property type="component" value="Unassembled WGS sequence"/>
</dbReference>
<dbReference type="Gene3D" id="3.40.50.300">
    <property type="entry name" value="P-loop containing nucleotide triphosphate hydrolases"/>
    <property type="match status" value="1"/>
</dbReference>
<dbReference type="Gene3D" id="3.40.50.1580">
    <property type="entry name" value="Nucleoside phosphorylase domain"/>
    <property type="match status" value="1"/>
</dbReference>
<evidence type="ECO:0000313" key="8">
    <source>
        <dbReference type="Proteomes" id="UP000037505"/>
    </source>
</evidence>
<evidence type="ECO:0000259" key="4">
    <source>
        <dbReference type="Pfam" id="PF22939"/>
    </source>
</evidence>
<feature type="repeat" description="ANK" evidence="2">
    <location>
        <begin position="923"/>
        <end position="955"/>
    </location>
</feature>
<reference evidence="7 8" key="1">
    <citation type="submission" date="2014-06" db="EMBL/GenBank/DDBJ databases">
        <title>The Genome of the Aflatoxigenic Filamentous Fungus Aspergillus nomius.</title>
        <authorList>
            <person name="Moore M.G."/>
            <person name="Shannon B.M."/>
            <person name="Brian M.M."/>
        </authorList>
    </citation>
    <scope>NUCLEOTIDE SEQUENCE [LARGE SCALE GENOMIC DNA]</scope>
    <source>
        <strain evidence="7 8">NRRL 13137</strain>
    </source>
</reference>
<dbReference type="InterPro" id="IPR056884">
    <property type="entry name" value="NPHP3-like_N"/>
</dbReference>
<dbReference type="Pfam" id="PF01048">
    <property type="entry name" value="PNP_UDP_1"/>
    <property type="match status" value="1"/>
</dbReference>
<evidence type="ECO:0000259" key="6">
    <source>
        <dbReference type="Pfam" id="PF24883"/>
    </source>
</evidence>
<dbReference type="InterPro" id="IPR027417">
    <property type="entry name" value="P-loop_NTPase"/>
</dbReference>
<accession>A0A0L1IK56</accession>
<dbReference type="Pfam" id="PF24883">
    <property type="entry name" value="NPHP3_N"/>
    <property type="match status" value="1"/>
</dbReference>
<feature type="domain" description="Nephrocystin 3-like N-terminal" evidence="6">
    <location>
        <begin position="389"/>
        <end position="549"/>
    </location>
</feature>
<dbReference type="InterPro" id="IPR000845">
    <property type="entry name" value="Nucleoside_phosphorylase_d"/>
</dbReference>
<dbReference type="GeneID" id="26813674"/>
<comment type="caution">
    <text evidence="7">The sequence shown here is derived from an EMBL/GenBank/DDBJ whole genome shotgun (WGS) entry which is preliminary data.</text>
</comment>
<keyword evidence="8" id="KW-1185">Reference proteome</keyword>
<dbReference type="SUPFAM" id="SSF53167">
    <property type="entry name" value="Purine and uridine phosphorylases"/>
    <property type="match status" value="1"/>
</dbReference>